<dbReference type="RefSeq" id="WP_115151748.1">
    <property type="nucleotide sequence ID" value="NZ_UGPP01000001.1"/>
</dbReference>
<comment type="similarity">
    <text evidence="1 2">Belongs to the small heat shock protein (HSP20) family.</text>
</comment>
<dbReference type="PANTHER" id="PTHR11527">
    <property type="entry name" value="HEAT-SHOCK PROTEIN 20 FAMILY MEMBER"/>
    <property type="match status" value="1"/>
</dbReference>
<feature type="compositionally biased region" description="Basic and acidic residues" evidence="3">
    <location>
        <begin position="87"/>
        <end position="105"/>
    </location>
</feature>
<evidence type="ECO:0000313" key="6">
    <source>
        <dbReference type="Proteomes" id="UP000255234"/>
    </source>
</evidence>
<proteinExistence type="inferred from homology"/>
<evidence type="ECO:0000313" key="5">
    <source>
        <dbReference type="EMBL" id="STY71412.1"/>
    </source>
</evidence>
<reference evidence="5 6" key="1">
    <citation type="submission" date="2018-06" db="EMBL/GenBank/DDBJ databases">
        <authorList>
            <consortium name="Pathogen Informatics"/>
            <person name="Doyle S."/>
        </authorList>
    </citation>
    <scope>NUCLEOTIDE SEQUENCE [LARGE SCALE GENOMIC DNA]</scope>
    <source>
        <strain evidence="5 6">NCTC10571</strain>
    </source>
</reference>
<feature type="domain" description="SHSP" evidence="4">
    <location>
        <begin position="35"/>
        <end position="159"/>
    </location>
</feature>
<evidence type="ECO:0000256" key="3">
    <source>
        <dbReference type="SAM" id="MobiDB-lite"/>
    </source>
</evidence>
<sequence length="159" mass="18373">MFGLVPFAKNIAKSDDDFNKLFDVFNEPFFHEPFAKMNSYVKSFKVDVKDTDKAYELTAELPGIAKENISLDYNKGYLTIKTTTTKSTEEKPAENADDKNEKPQEKYIRRERYVGEMQRSFYIDNIDEKNIKASYQDGILTVVLPKATKEETTTQINID</sequence>
<evidence type="ECO:0000256" key="1">
    <source>
        <dbReference type="PROSITE-ProRule" id="PRU00285"/>
    </source>
</evidence>
<dbReference type="Proteomes" id="UP000255234">
    <property type="component" value="Unassembled WGS sequence"/>
</dbReference>
<dbReference type="InterPro" id="IPR002068">
    <property type="entry name" value="A-crystallin/Hsp20_dom"/>
</dbReference>
<dbReference type="InterPro" id="IPR008978">
    <property type="entry name" value="HSP20-like_chaperone"/>
</dbReference>
<evidence type="ECO:0000259" key="4">
    <source>
        <dbReference type="PROSITE" id="PS01031"/>
    </source>
</evidence>
<name>A0A378NSQ1_9FIRM</name>
<dbReference type="SUPFAM" id="SSF49764">
    <property type="entry name" value="HSP20-like chaperones"/>
    <property type="match status" value="1"/>
</dbReference>
<gene>
    <name evidence="5" type="ORF">NCTC10571_01568</name>
</gene>
<protein>
    <submittedName>
        <fullName evidence="5">T786P28D</fullName>
    </submittedName>
</protein>
<dbReference type="CDD" id="cd06471">
    <property type="entry name" value="ACD_LpsHSP_like"/>
    <property type="match status" value="1"/>
</dbReference>
<dbReference type="EMBL" id="UGPP01000001">
    <property type="protein sequence ID" value="STY71412.1"/>
    <property type="molecule type" value="Genomic_DNA"/>
</dbReference>
<dbReference type="Gene3D" id="2.60.40.790">
    <property type="match status" value="1"/>
</dbReference>
<dbReference type="PROSITE" id="PS01031">
    <property type="entry name" value="SHSP"/>
    <property type="match status" value="1"/>
</dbReference>
<dbReference type="AlphaFoldDB" id="A0A378NSQ1"/>
<evidence type="ECO:0000256" key="2">
    <source>
        <dbReference type="RuleBase" id="RU003616"/>
    </source>
</evidence>
<dbReference type="InterPro" id="IPR031107">
    <property type="entry name" value="Small_HSP"/>
</dbReference>
<organism evidence="5 6">
    <name type="scientific">Megamonas hypermegale</name>
    <dbReference type="NCBI Taxonomy" id="158847"/>
    <lineage>
        <taxon>Bacteria</taxon>
        <taxon>Bacillati</taxon>
        <taxon>Bacillota</taxon>
        <taxon>Negativicutes</taxon>
        <taxon>Selenomonadales</taxon>
        <taxon>Selenomonadaceae</taxon>
        <taxon>Megamonas</taxon>
    </lineage>
</organism>
<feature type="region of interest" description="Disordered" evidence="3">
    <location>
        <begin position="83"/>
        <end position="105"/>
    </location>
</feature>
<dbReference type="Pfam" id="PF00011">
    <property type="entry name" value="HSP20"/>
    <property type="match status" value="1"/>
</dbReference>
<accession>A0A378NSQ1</accession>